<dbReference type="AlphaFoldDB" id="U1YHU9"/>
<dbReference type="STRING" id="649747.HMPREF0083_01562"/>
<dbReference type="EMBL" id="AWSJ01000104">
    <property type="protein sequence ID" value="ERI10341.1"/>
    <property type="molecule type" value="Genomic_DNA"/>
</dbReference>
<evidence type="ECO:0000256" key="1">
    <source>
        <dbReference type="SAM" id="Phobius"/>
    </source>
</evidence>
<keyword evidence="1" id="KW-0812">Transmembrane</keyword>
<evidence type="ECO:0000313" key="2">
    <source>
        <dbReference type="EMBL" id="ERI10341.1"/>
    </source>
</evidence>
<feature type="transmembrane region" description="Helical" evidence="1">
    <location>
        <begin position="32"/>
        <end position="52"/>
    </location>
</feature>
<accession>U1YHU9</accession>
<protein>
    <submittedName>
        <fullName evidence="2">Uncharacterized protein</fullName>
    </submittedName>
</protein>
<organism evidence="2 3">
    <name type="scientific">Aneurinibacillus aneurinilyticus ATCC 12856</name>
    <dbReference type="NCBI Taxonomy" id="649747"/>
    <lineage>
        <taxon>Bacteria</taxon>
        <taxon>Bacillati</taxon>
        <taxon>Bacillota</taxon>
        <taxon>Bacilli</taxon>
        <taxon>Bacillales</taxon>
        <taxon>Paenibacillaceae</taxon>
        <taxon>Aneurinibacillus group</taxon>
        <taxon>Aneurinibacillus</taxon>
    </lineage>
</organism>
<reference evidence="2 3" key="1">
    <citation type="submission" date="2013-08" db="EMBL/GenBank/DDBJ databases">
        <authorList>
            <person name="Weinstock G."/>
            <person name="Sodergren E."/>
            <person name="Wylie T."/>
            <person name="Fulton L."/>
            <person name="Fulton R."/>
            <person name="Fronick C."/>
            <person name="O'Laughlin M."/>
            <person name="Godfrey J."/>
            <person name="Miner T."/>
            <person name="Herter B."/>
            <person name="Appelbaum E."/>
            <person name="Cordes M."/>
            <person name="Lek S."/>
            <person name="Wollam A."/>
            <person name="Pepin K.H."/>
            <person name="Palsikar V.B."/>
            <person name="Mitreva M."/>
            <person name="Wilson R.K."/>
        </authorList>
    </citation>
    <scope>NUCLEOTIDE SEQUENCE [LARGE SCALE GENOMIC DNA]</scope>
    <source>
        <strain evidence="2 3">ATCC 12856</strain>
    </source>
</reference>
<evidence type="ECO:0000313" key="3">
    <source>
        <dbReference type="Proteomes" id="UP000016511"/>
    </source>
</evidence>
<gene>
    <name evidence="2" type="ORF">HMPREF0083_01562</name>
</gene>
<keyword evidence="1" id="KW-0472">Membrane</keyword>
<proteinExistence type="predicted"/>
<name>U1YHU9_ANEAE</name>
<keyword evidence="3" id="KW-1185">Reference proteome</keyword>
<sequence>MTNHYWQYILDKEIRFIVNFDKYSSIIVAKALVFQGFFITGKLAYILLCLQYDNNQRGVMMS</sequence>
<comment type="caution">
    <text evidence="2">The sequence shown here is derived from an EMBL/GenBank/DDBJ whole genome shotgun (WGS) entry which is preliminary data.</text>
</comment>
<dbReference type="Proteomes" id="UP000016511">
    <property type="component" value="Unassembled WGS sequence"/>
</dbReference>
<dbReference type="HOGENOM" id="CLU_2894089_0_0_9"/>
<keyword evidence="1" id="KW-1133">Transmembrane helix</keyword>